<dbReference type="Proteomes" id="UP000231333">
    <property type="component" value="Unassembled WGS sequence"/>
</dbReference>
<organism evidence="4 5">
    <name type="scientific">Candidatus Zambryskibacteria bacterium CG10_big_fil_rev_8_21_14_0_10_42_12</name>
    <dbReference type="NCBI Taxonomy" id="1975115"/>
    <lineage>
        <taxon>Bacteria</taxon>
        <taxon>Candidatus Zambryskiibacteriota</taxon>
    </lineage>
</organism>
<proteinExistence type="predicted"/>
<name>A0A2H0QVG4_9BACT</name>
<sequence>MNKKQITIDTYNRSARALAQKFNHIGPRVEDVKRAFSFFTKKNPKVVELGCGNGRDAKEIIAYTNDYIGIDASEGMISLAKEYVPETNFQVSTIESFVFPENTDIIFAFASLLHLSKEEIMHVLKNTYQKLSLGGIFYISVKMDTYHERIKTDDFGERVFYFYDKEDWRSLAGETGYKIMYEDTQNLLGVEWLTVVLQK</sequence>
<dbReference type="GO" id="GO:0032259">
    <property type="term" value="P:methylation"/>
    <property type="evidence" value="ECO:0007669"/>
    <property type="project" value="UniProtKB-KW"/>
</dbReference>
<dbReference type="Gene3D" id="3.40.50.150">
    <property type="entry name" value="Vaccinia Virus protein VP39"/>
    <property type="match status" value="1"/>
</dbReference>
<keyword evidence="2" id="KW-0808">Transferase</keyword>
<comment type="caution">
    <text evidence="4">The sequence shown here is derived from an EMBL/GenBank/DDBJ whole genome shotgun (WGS) entry which is preliminary data.</text>
</comment>
<evidence type="ECO:0000256" key="1">
    <source>
        <dbReference type="ARBA" id="ARBA00022603"/>
    </source>
</evidence>
<gene>
    <name evidence="4" type="ORF">COV34_01535</name>
</gene>
<dbReference type="InterPro" id="IPR041698">
    <property type="entry name" value="Methyltransf_25"/>
</dbReference>
<dbReference type="Pfam" id="PF13649">
    <property type="entry name" value="Methyltransf_25"/>
    <property type="match status" value="1"/>
</dbReference>
<dbReference type="PANTHER" id="PTHR43861">
    <property type="entry name" value="TRANS-ACONITATE 2-METHYLTRANSFERASE-RELATED"/>
    <property type="match status" value="1"/>
</dbReference>
<dbReference type="InterPro" id="IPR029063">
    <property type="entry name" value="SAM-dependent_MTases_sf"/>
</dbReference>
<feature type="domain" description="Methyltransferase" evidence="3">
    <location>
        <begin position="46"/>
        <end position="135"/>
    </location>
</feature>
<keyword evidence="1" id="KW-0489">Methyltransferase</keyword>
<dbReference type="SUPFAM" id="SSF53335">
    <property type="entry name" value="S-adenosyl-L-methionine-dependent methyltransferases"/>
    <property type="match status" value="1"/>
</dbReference>
<dbReference type="CDD" id="cd02440">
    <property type="entry name" value="AdoMet_MTases"/>
    <property type="match status" value="1"/>
</dbReference>
<evidence type="ECO:0000256" key="2">
    <source>
        <dbReference type="ARBA" id="ARBA00022679"/>
    </source>
</evidence>
<dbReference type="GO" id="GO:0008168">
    <property type="term" value="F:methyltransferase activity"/>
    <property type="evidence" value="ECO:0007669"/>
    <property type="project" value="UniProtKB-KW"/>
</dbReference>
<protein>
    <recommendedName>
        <fullName evidence="3">Methyltransferase domain-containing protein</fullName>
    </recommendedName>
</protein>
<evidence type="ECO:0000259" key="3">
    <source>
        <dbReference type="Pfam" id="PF13649"/>
    </source>
</evidence>
<reference evidence="4 5" key="1">
    <citation type="submission" date="2017-09" db="EMBL/GenBank/DDBJ databases">
        <title>Depth-based differentiation of microbial function through sediment-hosted aquifers and enrichment of novel symbionts in the deep terrestrial subsurface.</title>
        <authorList>
            <person name="Probst A.J."/>
            <person name="Ladd B."/>
            <person name="Jarett J.K."/>
            <person name="Geller-Mcgrath D.E."/>
            <person name="Sieber C.M."/>
            <person name="Emerson J.B."/>
            <person name="Anantharaman K."/>
            <person name="Thomas B.C."/>
            <person name="Malmstrom R."/>
            <person name="Stieglmeier M."/>
            <person name="Klingl A."/>
            <person name="Woyke T."/>
            <person name="Ryan C.M."/>
            <person name="Banfield J.F."/>
        </authorList>
    </citation>
    <scope>NUCLEOTIDE SEQUENCE [LARGE SCALE GENOMIC DNA]</scope>
    <source>
        <strain evidence="4">CG10_big_fil_rev_8_21_14_0_10_42_12</strain>
    </source>
</reference>
<accession>A0A2H0QVG4</accession>
<dbReference type="AlphaFoldDB" id="A0A2H0QVG4"/>
<dbReference type="PANTHER" id="PTHR43861:SF1">
    <property type="entry name" value="TRANS-ACONITATE 2-METHYLTRANSFERASE"/>
    <property type="match status" value="1"/>
</dbReference>
<evidence type="ECO:0000313" key="4">
    <source>
        <dbReference type="EMBL" id="PIR38273.1"/>
    </source>
</evidence>
<dbReference type="EMBL" id="PCXL01000011">
    <property type="protein sequence ID" value="PIR38273.1"/>
    <property type="molecule type" value="Genomic_DNA"/>
</dbReference>
<evidence type="ECO:0000313" key="5">
    <source>
        <dbReference type="Proteomes" id="UP000231333"/>
    </source>
</evidence>